<dbReference type="Proteomes" id="UP000305417">
    <property type="component" value="Unassembled WGS sequence"/>
</dbReference>
<dbReference type="RefSeq" id="WP_138108810.1">
    <property type="nucleotide sequence ID" value="NZ_CP043857.1"/>
</dbReference>
<proteinExistence type="predicted"/>
<name>A0ABY2V413_9BACT</name>
<evidence type="ECO:0000313" key="2">
    <source>
        <dbReference type="EMBL" id="TLS98929.1"/>
    </source>
</evidence>
<evidence type="ECO:0000313" key="3">
    <source>
        <dbReference type="Proteomes" id="UP000305417"/>
    </source>
</evidence>
<protein>
    <submittedName>
        <fullName evidence="2">Uncharacterized protein</fullName>
    </submittedName>
</protein>
<evidence type="ECO:0000256" key="1">
    <source>
        <dbReference type="SAM" id="Coils"/>
    </source>
</evidence>
<comment type="caution">
    <text evidence="2">The sequence shown here is derived from an EMBL/GenBank/DDBJ whole genome shotgun (WGS) entry which is preliminary data.</text>
</comment>
<feature type="coiled-coil region" evidence="1">
    <location>
        <begin position="65"/>
        <end position="122"/>
    </location>
</feature>
<keyword evidence="3" id="KW-1185">Reference proteome</keyword>
<gene>
    <name evidence="2" type="ORF">FE247_06340</name>
</gene>
<dbReference type="EMBL" id="VBUC01000012">
    <property type="protein sequence ID" value="TLS98929.1"/>
    <property type="molecule type" value="Genomic_DNA"/>
</dbReference>
<keyword evidence="1" id="KW-0175">Coiled coil</keyword>
<sequence length="124" mass="15760">MNLEELKKRREQNFLAHKQKKKAYYQKSKIKKQVYDYQAEFENGDFLIKIKEIAHKQKEYVDKRKESIVQKIEKYKEDKKEYYEQNKEKRLRYDKEYREKKKEELKAYRQEYYQRIKKIKQTSE</sequence>
<accession>A0ABY2V413</accession>
<reference evidence="2 3" key="1">
    <citation type="submission" date="2019-05" db="EMBL/GenBank/DDBJ databases">
        <title>Arcobacter cibarius and Arcobacter thereius providing challenges in identification an antibiotic susceptibility and Quinolone resistance.</title>
        <authorList>
            <person name="Busch A."/>
            <person name="Hanel I."/>
            <person name="Hotzel H."/>
            <person name="Tomaso H."/>
        </authorList>
    </citation>
    <scope>NUCLEOTIDE SEQUENCE [LARGE SCALE GENOMIC DNA]</scope>
    <source>
        <strain evidence="2 3">16CS0831-2</strain>
    </source>
</reference>
<organism evidence="2 3">
    <name type="scientific">Aliarcobacter cibarius</name>
    <dbReference type="NCBI Taxonomy" id="255507"/>
    <lineage>
        <taxon>Bacteria</taxon>
        <taxon>Pseudomonadati</taxon>
        <taxon>Campylobacterota</taxon>
        <taxon>Epsilonproteobacteria</taxon>
        <taxon>Campylobacterales</taxon>
        <taxon>Arcobacteraceae</taxon>
        <taxon>Aliarcobacter</taxon>
    </lineage>
</organism>